<protein>
    <submittedName>
        <fullName evidence="1">Uncharacterized protein</fullName>
    </submittedName>
</protein>
<dbReference type="RefSeq" id="WP_127760783.1">
    <property type="nucleotide sequence ID" value="NZ_CP026095.1"/>
</dbReference>
<dbReference type="AlphaFoldDB" id="A0A3T0KT85"/>
<gene>
    <name evidence="1" type="ORF">BAOM_3040</name>
</gene>
<evidence type="ECO:0000313" key="2">
    <source>
        <dbReference type="Proteomes" id="UP000283095"/>
    </source>
</evidence>
<name>A0A3T0KT85_9BACI</name>
<evidence type="ECO:0000313" key="1">
    <source>
        <dbReference type="EMBL" id="AZV43649.1"/>
    </source>
</evidence>
<sequence>MNELENTFIAWREILKKQSVDENIIQLFETIFAYMRDKERRTELLKLAIKSCGNGELTIEQLNELINGGK</sequence>
<accession>A0A3T0KT85</accession>
<dbReference type="Proteomes" id="UP000283095">
    <property type="component" value="Chromosome"/>
</dbReference>
<dbReference type="EMBL" id="CP026095">
    <property type="protein sequence ID" value="AZV43649.1"/>
    <property type="molecule type" value="Genomic_DNA"/>
</dbReference>
<dbReference type="KEGG" id="pasa:BAOM_3040"/>
<organism evidence="1 2">
    <name type="scientific">Peribacillus asahii</name>
    <dbReference type="NCBI Taxonomy" id="228899"/>
    <lineage>
        <taxon>Bacteria</taxon>
        <taxon>Bacillati</taxon>
        <taxon>Bacillota</taxon>
        <taxon>Bacilli</taxon>
        <taxon>Bacillales</taxon>
        <taxon>Bacillaceae</taxon>
        <taxon>Peribacillus</taxon>
    </lineage>
</organism>
<reference evidence="1 2" key="1">
    <citation type="submission" date="2018-01" db="EMBL/GenBank/DDBJ databases">
        <title>Bacillus asahii Genome sequencing and assembly.</title>
        <authorList>
            <person name="Jiang H."/>
            <person name="Feng Y."/>
            <person name="Zhao F."/>
            <person name="Lin X."/>
        </authorList>
    </citation>
    <scope>NUCLEOTIDE SEQUENCE [LARGE SCALE GENOMIC DNA]</scope>
    <source>
        <strain evidence="1 2">OM18</strain>
    </source>
</reference>
<proteinExistence type="predicted"/>